<dbReference type="InterPro" id="IPR023213">
    <property type="entry name" value="CAT-like_dom_sf"/>
</dbReference>
<dbReference type="FunFam" id="1.10.1200.10:FF:000005">
    <property type="entry name" value="Nonribosomal peptide synthetase 1"/>
    <property type="match status" value="1"/>
</dbReference>
<dbReference type="Pfam" id="PF00668">
    <property type="entry name" value="Condensation"/>
    <property type="match status" value="5"/>
</dbReference>
<sequence>MLKSSHTDDASSAPLSPTQHAIWVACRADPDAPVYRAAECVQVEGPLDRALFEQALRRTVDDVDSLRARFVETADGPRQLIGALPPWEPAWLDFRSQPDPRAAVDEWIRKDLARLIDLAADRLFTFAVFRIADHTYLWYQGYHHIVIDGVGFALLNQRFAEAYNALTDGLAVPAASIGSVRSLVDDHEEYARSSQFLEDQAYWWDRFADLPEPGRLAGEPPAGWTVPVRRRAALPERSLDALRDARQRHGARTSRLMFAAAAVLVHRHSGAGDVVLGLPVTARVTETAKTAAGPLVNVLPLRLSVRPQTPVRELVEQVGAEIRAALAHQRYPGERLRQELRARGMGRSVWGPAVNVIPFHYGGRLGGARMVTSRNMSVRHIHDMSFSAYRRADGGLDIDLDADPRLYTDGEVAGHHEAFGQLVGEITEALDHPGRTIADLSTVGRERREALNGWGRPAGPPVPARTFSDLFREVAARHGDAPAVELAGAPCVGYTELDERADALAGLLLARGVGPESLVAVALPRSVDLVVAVLAVMRAGGAYLPVDPAYPRDRIVRMLADARPQCLLTVEGLAEQAGTEDTPVLLLDAPATREELSGTARASSGAAPAVAPDVRNTAYVIYTSGSTGVPKGVAVTHQGVAALAQAQQRAFRVGPGSRVLQFASISFDAAFWELAMALLSGGTLILAPHPDELLPPELGRLLSERRITHVTLPPAVLAALPDGAIPEGVTLAVAGEVCPPELVDTWSPGRKMINAYGPTETTVCCTTSEPLSGGTGSPVPIGSPFALSGIHVLDHALQPVQPGVAGEVYVTGPGLARGYLGRAGLTAERFVANPFTGDGDRMYRTGDLARWREDGRLEFIGRADQQVKIRGFRVELGEIESVLLASDGVRQAVAVLRTEGVREPQIVAYVVPEGTAALDVDAAHGRLAETLPAHMRPHAILELGALPVTPQGKVDRAALPAPSRTGGTTATDHGFVSPPLTPRERQLCALFAEILDIDADTVGIDRSFFEMGGHSLLAGQLVVRIRAELGAHCGMETVFLAPTVRELAERLGDRRAGSDDDPVRRGPVPALRDGDLELSFAQRRLWFLQQLEGPSTAYNIPLVLSLGGELDQSALAAALGDVVDRHETLRTLYQDRAGRPVRRILAEGGPAHPGLAVVATDDSRLRERLTEAAADTFDLSAEPPLRAVLFALDPGRHVLLLLLHHVAADAESLGPLMRDLLAAYEARRAGQVPALTPLPLQYADYTAWQRRMLGDEADPDSVSARQIAFWQKTLAGLPDHLDLPFDRPHPAGVSTAPAALTEIDLDPALHSRIAGLARSADASTFMVLQAALAALLTRLGAGDDIAVGAAVAGRSHTSLADLVGLFVNTVVLRTDTSGNPAFRELLGRVRRANAAAYSHQDLPFERLVEALKPPRSMSRHPLFQVMLSMDSSRRVLPSVAGLELELTGMPTGTAKFDLSFNVRESFTAEGDADGIRATLEYRADVFCPDTARALLERYVRLIEAVTQDPGTRIGDARILADDEHHRLLHDWNRTEAPHTLDDVVARVSAMADRRPDSVAVTDDDGDVTYRELVARMELVASRLRAHGAGPDTVVGVLADRSRWAVTAFLGVLAAGAAYLPLETGAPASRSAALLTDAGTRWLLADPRHGDLAAAVAKGAAGTVAVLELTGDGEEPIGGTRVTPAPDQLAYVIFTSGSTGRPKGAMVHHRGMNNHLLAKVESLTLTAEDTIVLNAPLTFDISLWQMVAALLVGSRTLAVGPDLAADPTGLFRSVARQGVTVLEVVPSLLRAVLEAWDDGTRVPPLPKLRWLVVTGEELPAELSRRWHARFPDIPVVNAYGPTECSDDVTHAIVAQPPTRTTAPIGRAIRNTRLYVLSDELQPVPVGVVGDLYVAGTGVGRGYLGDPAKTAGTFVADPFTADGGRLYRTGDRVRFLPDGQLEFLGRRDTQVKIRGRRIELGEVEAQMRAQPGVTDAVASVVTGLGGHPRLVGYIAGSQDTRAVREALSAQLPDHLVPSAVMALDAIPLTPNGKTDRKALPVPEMPGALSRAPGTPQEEILCGLFADVLGVDRVGTDASFFDLGGHSLLATRLVSRIRVKLGVEITLATLFRAPTPAGLARRLPGAGPARPALVRQTRPGVLPLSPGQQRLWFLHHLRPDSTEYHVPVVLDIEGPLDSAALAAALEDVVQRHEVLRTLYPADGPEPHQHVLPFAELRLELQETPVEQLSELVQARVDRPFSLATEPPVRAALLSTPGAEVLVLVLHHIAFDGWSLDVFLRDLDTAYRSRSAGQEPGWEPLPVQYADHALAQRQLLRDTSDAGGVLKDQLGFWHVALADLPEEVTLPTDRPRPAAPDFAGDIVPLGLDGQVWDGVRNLARTSGATVFMVLHAALTALLSRLGAGDDVPVGTVVAGRGDELLDDLVGFFGNTVTLRVSTAGNPPFADLLDRTRTADLAAFAHQDVPFEQVVEELNPRRSLSHHPLFQVMLALQDTPQTEPALGGLTVRRRFAGLGRAKFDLSFLLRSADDGLTGGVEYATELYDRSTVESLVTALRRVLTAVVADPGVRLGDIDLLGARERTDLVRHRNDTRHPVPYETVVEAFRAQAAKTPDAIAVSAPDAVLTYRDLDARTDRLAGMLTHRGAGPERFVAILLPRGAEQIVAVLAVLKSGAGYLPLDVDHPAERLQAVVGSARPVVAMTTALLAHRLPLPTLLVDQDPPGTAAPVPAPPRPGHPAYVIHTSGSTGTPKGVVIEHRALAHYVAWAATSYPGVGDRTLLHSPITFDMPVTTLFAPLVSGGRIDVGDLETGPTPDRGYSLLKMTPTHLAMLGEPHPQFAAGCDLVVGGEQLPAELAEAWLSRVPGMTIHNEYGPTEVTVGCVRFSASSSTRLPAGGVPIGRPVWNTAVYVLDAWLNPVPVGATGELYVSGAGLARGYLGAAGATAERFVADPWAQGRRMYRSGDLVRWTADGLLTFHGRADDQVKIRGFRVEPGEVEAVLGRHPVVSRAVVIAREQDLVAYVSATSAVTPGDLRAWAAQMLPAHLVPALFVVLAELPTTTSGKVDRRALPEASARGSGGALGDPVVEVLAGVFGEVLGAEQVGADDDFFDLGGHSLSLLRLVNRIRTVFGREVPARAVFEHPTVRSLAALLTGARDARPALRRGPRPQRVPLSSAQRRLWFLNRMNPEDWSYNVPLLLDLEGTLAPTALEAALADVVQRHEPLRTVLPGDDGEPWQEVLSGPEALPGIVTLEVTPEEVARKTEDAQRYAFDLAAEPPLRVWLLSTAPDRHRLLLLLHHVAVDGMSIGPLLRDLDEAYRARYAGRAPQWQPLAVDYADYAMWQRDMLDDPDTDSARNQGVAFWRSALAGLPHDLPLPVDRPRPAVPGLTGGVVPFTVDASRWGQIRSLARSCGASVFMVLHAAVTALLSRLAAGDDVPVGTPVAGRGDEALDGLVGFFVNTVVLRVSTAGNPSFAELVERTRESDLAAFTHQDVPFEQVVDEVNPARSLSRHPLFQVMVTLQNAPEAMAGLGDLTVSRTVPDITAAKVDLAFGFTDDADEGCRGAVQYSADLFDRSTVERLAAMLDRLLRAVVAEPGRAIADHDLLGPQDRDLLSRHGSGVRNGVAGLSITDAFAAQQARTPDAVAVTDGADALTYRQLDRKAELLADRLAELGVTAETNVAVLLERSRDLVVSALAVLKAGGTYVPFEPEDAPVRVGALARQADAVLLLTHTRLRDHDTVRDSWVPVVFADAHSRAGAPRRRRARRPAQLAYVMHTSGSTGTPKGVGISDASVVALAADRWWSHGAAERVLMHTSPAFDPATFELWVPLLTGGCSVVAPWRRHPEPHLLARAVAEHGITGVALSAAVFEALATADPSCLRGLQEVWTGGESMSPQATARVREAAPGTRLTNSYGPTETTFAVVQHTVDADGPAGRVPIGRPMDNVRCHVLDDRLRPVPLGVPGELYVAGPGLARGYLAQPGGSAERFVADPFGAPGERMYRTGDRVRFRPDGELEFLARTDQQMKIRGHRVEPGEIEAALAACPDIARAAVVVRQDRLGVPVLVGYVVPEPGGPAPSAEALRSRLAALLPTPMVPAAFVELAELPLTRNGKVDRRALPAPAQDPGPAAVRPPRNRTETVLCEAVAELLRLEQVGIDDNLFDLGGDSILFIQLVSRMRTAGLLLGVRDVFTHQTVADLARVARPVAEHRDVSDESASGVLPPTPIMHWLRELGGPVEAFNQSMTVRVPASVNRARLEEALQTLLDRHDMLRARLHSDWTLEVPEPGACRAAPLLRRADATTADESVRAAEGAAACARLDPWNGVMLQAVWFDAGPARPGRLLLVIHHLVVDGVSWRILLPDLAAAYRAAEAGRAAAPAPVTSSFRGWARRLSAAAQDPQRLEELPWWRRTSAAGPGLFGEDGPVPDRDTFADLGRLRTTVPTELTSAILGEVSAALNLRVDEVLLSALALAAGEWRRRGRLPGQGVLVDVEAHGRDLSGGMEGMDLSRTVGWFTRMHPVRLDPGTVPPQDLRTGGHAVERAARRVKEQLRGCPDGGAGYGLLRYLTPDGTGEALTRRRAEIGFNYLGRFEVSDEADWLPTADPVPVPAADPRMPVPHTLELTVVCTDLLRGPEFAVTWSWARALLGEQQAADFAGLWNETLAALCARACAGGKAGRTPSDVPLVSLNQEELDLLEEKWSF</sequence>
<dbReference type="InterPro" id="IPR020845">
    <property type="entry name" value="AMP-binding_CS"/>
</dbReference>
<dbReference type="GO" id="GO:0005829">
    <property type="term" value="C:cytosol"/>
    <property type="evidence" value="ECO:0007669"/>
    <property type="project" value="TreeGrafter"/>
</dbReference>
<evidence type="ECO:0000259" key="8">
    <source>
        <dbReference type="PROSITE" id="PS50075"/>
    </source>
</evidence>
<evidence type="ECO:0000256" key="1">
    <source>
        <dbReference type="ARBA" id="ARBA00001957"/>
    </source>
</evidence>
<dbReference type="InterPro" id="IPR020806">
    <property type="entry name" value="PKS_PP-bd"/>
</dbReference>
<dbReference type="PROSITE" id="PS00455">
    <property type="entry name" value="AMP_BINDING"/>
    <property type="match status" value="4"/>
</dbReference>
<dbReference type="PANTHER" id="PTHR45527">
    <property type="entry name" value="NONRIBOSOMAL PEPTIDE SYNTHETASE"/>
    <property type="match status" value="1"/>
</dbReference>
<dbReference type="NCBIfam" id="TIGR01733">
    <property type="entry name" value="AA-adenyl-dom"/>
    <property type="match status" value="4"/>
</dbReference>
<dbReference type="PROSITE" id="PS00012">
    <property type="entry name" value="PHOSPHOPANTETHEINE"/>
    <property type="match status" value="3"/>
</dbReference>
<organism evidence="9 10">
    <name type="scientific">Streptomyces uncialis</name>
    <dbReference type="NCBI Taxonomy" id="1048205"/>
    <lineage>
        <taxon>Bacteria</taxon>
        <taxon>Bacillati</taxon>
        <taxon>Actinomycetota</taxon>
        <taxon>Actinomycetes</taxon>
        <taxon>Kitasatosporales</taxon>
        <taxon>Streptomycetaceae</taxon>
        <taxon>Streptomyces</taxon>
    </lineage>
</organism>
<dbReference type="PROSITE" id="PS51257">
    <property type="entry name" value="PROKAR_LIPOPROTEIN"/>
    <property type="match status" value="1"/>
</dbReference>
<proteinExistence type="inferred from homology"/>
<dbReference type="InterPro" id="IPR045851">
    <property type="entry name" value="AMP-bd_C_sf"/>
</dbReference>
<dbReference type="InterPro" id="IPR010060">
    <property type="entry name" value="NRPS_synth"/>
</dbReference>
<dbReference type="Gene3D" id="1.10.1200.10">
    <property type="entry name" value="ACP-like"/>
    <property type="match status" value="4"/>
</dbReference>
<evidence type="ECO:0000256" key="3">
    <source>
        <dbReference type="ARBA" id="ARBA00022450"/>
    </source>
</evidence>
<dbReference type="GO" id="GO:0017000">
    <property type="term" value="P:antibiotic biosynthetic process"/>
    <property type="evidence" value="ECO:0007669"/>
    <property type="project" value="UniProtKB-KW"/>
</dbReference>
<dbReference type="Pfam" id="PF13193">
    <property type="entry name" value="AMP-binding_C"/>
    <property type="match status" value="3"/>
</dbReference>
<dbReference type="Pfam" id="PF00550">
    <property type="entry name" value="PP-binding"/>
    <property type="match status" value="4"/>
</dbReference>
<dbReference type="InterPro" id="IPR006162">
    <property type="entry name" value="Ppantetheine_attach_site"/>
</dbReference>
<comment type="caution">
    <text evidence="9">The sequence shown here is derived from an EMBL/GenBank/DDBJ whole genome shotgun (WGS) entry which is preliminary data.</text>
</comment>
<dbReference type="FunFam" id="3.40.50.12780:FF:000012">
    <property type="entry name" value="Non-ribosomal peptide synthetase"/>
    <property type="match status" value="1"/>
</dbReference>
<comment type="similarity">
    <text evidence="2">Belongs to the ATP-dependent AMP-binding enzyme family.</text>
</comment>
<keyword evidence="4" id="KW-0597">Phosphoprotein</keyword>
<dbReference type="Pfam" id="PF00501">
    <property type="entry name" value="AMP-binding"/>
    <property type="match status" value="4"/>
</dbReference>
<keyword evidence="10" id="KW-1185">Reference proteome</keyword>
<dbReference type="SUPFAM" id="SSF56801">
    <property type="entry name" value="Acetyl-CoA synthetase-like"/>
    <property type="match status" value="4"/>
</dbReference>
<dbReference type="GO" id="GO:0044550">
    <property type="term" value="P:secondary metabolite biosynthetic process"/>
    <property type="evidence" value="ECO:0007669"/>
    <property type="project" value="TreeGrafter"/>
</dbReference>
<keyword evidence="3" id="KW-0596">Phosphopantetheine</keyword>
<dbReference type="InterPro" id="IPR010071">
    <property type="entry name" value="AA_adenyl_dom"/>
</dbReference>
<dbReference type="SMART" id="SM00823">
    <property type="entry name" value="PKS_PP"/>
    <property type="match status" value="4"/>
</dbReference>
<dbReference type="GO" id="GO:0072330">
    <property type="term" value="P:monocarboxylic acid biosynthetic process"/>
    <property type="evidence" value="ECO:0007669"/>
    <property type="project" value="UniProtKB-ARBA"/>
</dbReference>
<feature type="region of interest" description="Disordered" evidence="7">
    <location>
        <begin position="4107"/>
        <end position="4128"/>
    </location>
</feature>
<dbReference type="GO" id="GO:0003824">
    <property type="term" value="F:catalytic activity"/>
    <property type="evidence" value="ECO:0007669"/>
    <property type="project" value="InterPro"/>
</dbReference>
<dbReference type="GO" id="GO:0043041">
    <property type="term" value="P:amino acid activation for nonribosomal peptide biosynthetic process"/>
    <property type="evidence" value="ECO:0007669"/>
    <property type="project" value="TreeGrafter"/>
</dbReference>
<gene>
    <name evidence="9" type="ORF">AB852_24520</name>
</gene>
<dbReference type="InterPro" id="IPR025110">
    <property type="entry name" value="AMP-bd_C"/>
</dbReference>
<feature type="domain" description="Carrier" evidence="8">
    <location>
        <begin position="2049"/>
        <end position="2124"/>
    </location>
</feature>
<evidence type="ECO:0000256" key="5">
    <source>
        <dbReference type="ARBA" id="ARBA00022737"/>
    </source>
</evidence>
<dbReference type="SUPFAM" id="SSF52777">
    <property type="entry name" value="CoA-dependent acyltransferases"/>
    <property type="match status" value="10"/>
</dbReference>
<evidence type="ECO:0000256" key="7">
    <source>
        <dbReference type="SAM" id="MobiDB-lite"/>
    </source>
</evidence>
<protein>
    <recommendedName>
        <fullName evidence="8">Carrier domain-containing protein</fullName>
    </recommendedName>
</protein>
<evidence type="ECO:0000256" key="2">
    <source>
        <dbReference type="ARBA" id="ARBA00006432"/>
    </source>
</evidence>
<name>A0A1Q4V2N2_9ACTN</name>
<feature type="domain" description="Carrier" evidence="8">
    <location>
        <begin position="3074"/>
        <end position="3149"/>
    </location>
</feature>
<dbReference type="RefSeq" id="WP_073792439.1">
    <property type="nucleotide sequence ID" value="NZ_LFBV01000007.1"/>
</dbReference>
<feature type="domain" description="Carrier" evidence="8">
    <location>
        <begin position="978"/>
        <end position="1055"/>
    </location>
</feature>
<dbReference type="CDD" id="cd05930">
    <property type="entry name" value="A_NRPS"/>
    <property type="match status" value="2"/>
</dbReference>
<dbReference type="SUPFAM" id="SSF47336">
    <property type="entry name" value="ACP-like"/>
    <property type="match status" value="4"/>
</dbReference>
<dbReference type="CDD" id="cd12117">
    <property type="entry name" value="A_NRPS_Srf_like"/>
    <property type="match status" value="1"/>
</dbReference>
<dbReference type="GO" id="GO:0008610">
    <property type="term" value="P:lipid biosynthetic process"/>
    <property type="evidence" value="ECO:0007669"/>
    <property type="project" value="UniProtKB-ARBA"/>
</dbReference>
<dbReference type="InterPro" id="IPR001242">
    <property type="entry name" value="Condensation_dom"/>
</dbReference>
<dbReference type="PANTHER" id="PTHR45527:SF1">
    <property type="entry name" value="FATTY ACID SYNTHASE"/>
    <property type="match status" value="1"/>
</dbReference>
<dbReference type="InterPro" id="IPR036736">
    <property type="entry name" value="ACP-like_sf"/>
</dbReference>
<evidence type="ECO:0000256" key="4">
    <source>
        <dbReference type="ARBA" id="ARBA00022553"/>
    </source>
</evidence>
<dbReference type="Gene3D" id="3.30.559.30">
    <property type="entry name" value="Nonribosomal peptide synthetase, condensation domain"/>
    <property type="match status" value="5"/>
</dbReference>
<dbReference type="STRING" id="1048205.AB852_24520"/>
<evidence type="ECO:0000313" key="10">
    <source>
        <dbReference type="Proteomes" id="UP000186455"/>
    </source>
</evidence>
<dbReference type="InterPro" id="IPR000873">
    <property type="entry name" value="AMP-dep_synth/lig_dom"/>
</dbReference>
<keyword evidence="5" id="KW-0677">Repeat</keyword>
<dbReference type="FunFam" id="1.10.1200.10:FF:000016">
    <property type="entry name" value="Non-ribosomal peptide synthase"/>
    <property type="match status" value="1"/>
</dbReference>
<dbReference type="Proteomes" id="UP000186455">
    <property type="component" value="Unassembled WGS sequence"/>
</dbReference>
<dbReference type="FunFam" id="3.40.50.980:FF:000001">
    <property type="entry name" value="Non-ribosomal peptide synthetase"/>
    <property type="match status" value="1"/>
</dbReference>
<dbReference type="Gene3D" id="3.30.300.30">
    <property type="match status" value="4"/>
</dbReference>
<dbReference type="Gene3D" id="2.30.38.10">
    <property type="entry name" value="Luciferase, Domain 3"/>
    <property type="match status" value="4"/>
</dbReference>
<dbReference type="NCBIfam" id="TIGR01720">
    <property type="entry name" value="NRPS-para261"/>
    <property type="match status" value="1"/>
</dbReference>
<dbReference type="PROSITE" id="PS50075">
    <property type="entry name" value="CARRIER"/>
    <property type="match status" value="4"/>
</dbReference>
<dbReference type="GO" id="GO:0031177">
    <property type="term" value="F:phosphopantetheine binding"/>
    <property type="evidence" value="ECO:0007669"/>
    <property type="project" value="InterPro"/>
</dbReference>
<comment type="cofactor">
    <cofactor evidence="1">
        <name>pantetheine 4'-phosphate</name>
        <dbReference type="ChEBI" id="CHEBI:47942"/>
    </cofactor>
</comment>
<dbReference type="NCBIfam" id="NF003417">
    <property type="entry name" value="PRK04813.1"/>
    <property type="match status" value="4"/>
</dbReference>
<reference evidence="9 10" key="1">
    <citation type="submission" date="2015-06" db="EMBL/GenBank/DDBJ databases">
        <title>Cloning and characterization of the uncialamcin biosynthetic gene cluster.</title>
        <authorList>
            <person name="Yan X."/>
            <person name="Huang T."/>
            <person name="Ge H."/>
            <person name="Shen B."/>
        </authorList>
    </citation>
    <scope>NUCLEOTIDE SEQUENCE [LARGE SCALE GENOMIC DNA]</scope>
    <source>
        <strain evidence="9 10">DCA2648</strain>
    </source>
</reference>
<evidence type="ECO:0000313" key="9">
    <source>
        <dbReference type="EMBL" id="OKH92132.1"/>
    </source>
</evidence>
<accession>A0A1Q4V2N2</accession>
<dbReference type="Gene3D" id="3.30.559.10">
    <property type="entry name" value="Chloramphenicol acetyltransferase-like domain"/>
    <property type="match status" value="5"/>
</dbReference>
<dbReference type="FunFam" id="2.30.38.10:FF:000001">
    <property type="entry name" value="Non-ribosomal peptide synthetase PvdI"/>
    <property type="match status" value="4"/>
</dbReference>
<feature type="domain" description="Carrier" evidence="8">
    <location>
        <begin position="4125"/>
        <end position="4199"/>
    </location>
</feature>
<dbReference type="EMBL" id="LFBV01000007">
    <property type="protein sequence ID" value="OKH92132.1"/>
    <property type="molecule type" value="Genomic_DNA"/>
</dbReference>
<dbReference type="InterPro" id="IPR009081">
    <property type="entry name" value="PP-bd_ACP"/>
</dbReference>
<dbReference type="Gene3D" id="3.40.50.980">
    <property type="match status" value="8"/>
</dbReference>
<evidence type="ECO:0000256" key="6">
    <source>
        <dbReference type="ARBA" id="ARBA00023194"/>
    </source>
</evidence>
<keyword evidence="6" id="KW-0045">Antibiotic biosynthesis</keyword>
<dbReference type="CDD" id="cd19540">
    <property type="entry name" value="LCL_NRPS-like"/>
    <property type="match status" value="3"/>
</dbReference>